<keyword evidence="1" id="KW-0347">Helicase</keyword>
<dbReference type="InterPro" id="IPR027417">
    <property type="entry name" value="P-loop_NTPase"/>
</dbReference>
<keyword evidence="1" id="KW-0378">Hydrolase</keyword>
<organism evidence="4 5">
    <name type="scientific">Gigaspora margarita</name>
    <dbReference type="NCBI Taxonomy" id="4874"/>
    <lineage>
        <taxon>Eukaryota</taxon>
        <taxon>Fungi</taxon>
        <taxon>Fungi incertae sedis</taxon>
        <taxon>Mucoromycota</taxon>
        <taxon>Glomeromycotina</taxon>
        <taxon>Glomeromycetes</taxon>
        <taxon>Diversisporales</taxon>
        <taxon>Gigasporaceae</taxon>
        <taxon>Gigaspora</taxon>
    </lineage>
</organism>
<feature type="transmembrane region" description="Helical" evidence="2">
    <location>
        <begin position="167"/>
        <end position="190"/>
    </location>
</feature>
<keyword evidence="2" id="KW-1133">Transmembrane helix</keyword>
<dbReference type="EC" id="5.6.2.3" evidence="1"/>
<keyword evidence="1" id="KW-0547">Nucleotide-binding</keyword>
<dbReference type="Proteomes" id="UP000789901">
    <property type="component" value="Unassembled WGS sequence"/>
</dbReference>
<comment type="similarity">
    <text evidence="1">Belongs to the helicase family.</text>
</comment>
<comment type="catalytic activity">
    <reaction evidence="1">
        <text>ATP + H2O = ADP + phosphate + H(+)</text>
        <dbReference type="Rhea" id="RHEA:13065"/>
        <dbReference type="ChEBI" id="CHEBI:15377"/>
        <dbReference type="ChEBI" id="CHEBI:15378"/>
        <dbReference type="ChEBI" id="CHEBI:30616"/>
        <dbReference type="ChEBI" id="CHEBI:43474"/>
        <dbReference type="ChEBI" id="CHEBI:456216"/>
        <dbReference type="EC" id="5.6.2.3"/>
    </reaction>
</comment>
<dbReference type="SUPFAM" id="SSF52540">
    <property type="entry name" value="P-loop containing nucleoside triphosphate hydrolases"/>
    <property type="match status" value="1"/>
</dbReference>
<comment type="caution">
    <text evidence="4">The sequence shown here is derived from an EMBL/GenBank/DDBJ whole genome shotgun (WGS) entry which is preliminary data.</text>
</comment>
<dbReference type="PANTHER" id="PTHR10492:SF57">
    <property type="entry name" value="ATP-DEPENDENT DNA HELICASE"/>
    <property type="match status" value="1"/>
</dbReference>
<keyword evidence="2" id="KW-0472">Membrane</keyword>
<evidence type="ECO:0000313" key="4">
    <source>
        <dbReference type="EMBL" id="CAG8740585.1"/>
    </source>
</evidence>
<gene>
    <name evidence="4" type="ORF">GMARGA_LOCUS15335</name>
</gene>
<evidence type="ECO:0000256" key="2">
    <source>
        <dbReference type="SAM" id="Phobius"/>
    </source>
</evidence>
<sequence>MHFNGKQEWALCQILYRNFSHEQTLDNSRDNYIDLQQNEFIHYYAEDFAYRDIPNSPLRVQAVLQKVNIVLQLHSKSISDFDLPELLPETNSRELSLLLLEELNYYIISKDIAKISTLNEAQYIIFDAVMKLIDLRSGGILFVDGPTGSGKMYLYECLFIYLRVRQLIALAVAFSGITILLLHGGCTVHLRFKIPISILDGNSTCNIDKENDSAKLLKEVV</sequence>
<proteinExistence type="inferred from homology"/>
<protein>
    <recommendedName>
        <fullName evidence="1">ATP-dependent DNA helicase</fullName>
        <ecNumber evidence="1">5.6.2.3</ecNumber>
    </recommendedName>
</protein>
<dbReference type="EMBL" id="CAJVQB010010513">
    <property type="protein sequence ID" value="CAG8740585.1"/>
    <property type="molecule type" value="Genomic_DNA"/>
</dbReference>
<dbReference type="Pfam" id="PF05970">
    <property type="entry name" value="PIF1"/>
    <property type="match status" value="1"/>
</dbReference>
<dbReference type="Gene3D" id="3.40.50.300">
    <property type="entry name" value="P-loop containing nucleotide triphosphate hydrolases"/>
    <property type="match status" value="1"/>
</dbReference>
<evidence type="ECO:0000256" key="1">
    <source>
        <dbReference type="RuleBase" id="RU363044"/>
    </source>
</evidence>
<dbReference type="PANTHER" id="PTHR10492">
    <property type="match status" value="1"/>
</dbReference>
<comment type="cofactor">
    <cofactor evidence="1">
        <name>Mg(2+)</name>
        <dbReference type="ChEBI" id="CHEBI:18420"/>
    </cofactor>
</comment>
<name>A0ABN7V9P1_GIGMA</name>
<feature type="domain" description="DNA helicase Pif1-like DEAD-box helicase" evidence="3">
    <location>
        <begin position="118"/>
        <end position="219"/>
    </location>
</feature>
<dbReference type="InterPro" id="IPR010285">
    <property type="entry name" value="DNA_helicase_pif1-like_DEAD"/>
</dbReference>
<keyword evidence="1" id="KW-0233">DNA recombination</keyword>
<evidence type="ECO:0000313" key="5">
    <source>
        <dbReference type="Proteomes" id="UP000789901"/>
    </source>
</evidence>
<accession>A0ABN7V9P1</accession>
<keyword evidence="2" id="KW-0812">Transmembrane</keyword>
<keyword evidence="5" id="KW-1185">Reference proteome</keyword>
<keyword evidence="1" id="KW-0234">DNA repair</keyword>
<keyword evidence="1" id="KW-0067">ATP-binding</keyword>
<keyword evidence="1" id="KW-0227">DNA damage</keyword>
<evidence type="ECO:0000259" key="3">
    <source>
        <dbReference type="Pfam" id="PF05970"/>
    </source>
</evidence>
<reference evidence="4 5" key="1">
    <citation type="submission" date="2021-06" db="EMBL/GenBank/DDBJ databases">
        <authorList>
            <person name="Kallberg Y."/>
            <person name="Tangrot J."/>
            <person name="Rosling A."/>
        </authorList>
    </citation>
    <scope>NUCLEOTIDE SEQUENCE [LARGE SCALE GENOMIC DNA]</scope>
    <source>
        <strain evidence="4 5">120-4 pot B 10/14</strain>
    </source>
</reference>